<dbReference type="InterPro" id="IPR008207">
    <property type="entry name" value="Sig_transdc_His_kin_Hpt_dom"/>
</dbReference>
<evidence type="ECO:0000313" key="4">
    <source>
        <dbReference type="EMBL" id="CAD9022318.1"/>
    </source>
</evidence>
<protein>
    <recommendedName>
        <fullName evidence="3">HPt domain-containing protein</fullName>
    </recommendedName>
</protein>
<feature type="compositionally biased region" description="Basic and acidic residues" evidence="2">
    <location>
        <begin position="77"/>
        <end position="90"/>
    </location>
</feature>
<proteinExistence type="predicted"/>
<name>A0A7S1IU02_9EUGL</name>
<dbReference type="Pfam" id="PF01627">
    <property type="entry name" value="Hpt"/>
    <property type="match status" value="1"/>
</dbReference>
<dbReference type="GO" id="GO:0000160">
    <property type="term" value="P:phosphorelay signal transduction system"/>
    <property type="evidence" value="ECO:0007669"/>
    <property type="project" value="InterPro"/>
</dbReference>
<feature type="region of interest" description="Disordered" evidence="2">
    <location>
        <begin position="1"/>
        <end position="42"/>
    </location>
</feature>
<dbReference type="PROSITE" id="PS50894">
    <property type="entry name" value="HPT"/>
    <property type="match status" value="1"/>
</dbReference>
<accession>A0A7S1IU02</accession>
<dbReference type="SUPFAM" id="SSF47226">
    <property type="entry name" value="Histidine-containing phosphotransfer domain, HPT domain"/>
    <property type="match status" value="1"/>
</dbReference>
<dbReference type="AlphaFoldDB" id="A0A7S1IU02"/>
<gene>
    <name evidence="4" type="ORF">EGYM00392_LOCUS33439</name>
</gene>
<evidence type="ECO:0000259" key="3">
    <source>
        <dbReference type="PROSITE" id="PS50894"/>
    </source>
</evidence>
<organism evidence="4">
    <name type="scientific">Eutreptiella gymnastica</name>
    <dbReference type="NCBI Taxonomy" id="73025"/>
    <lineage>
        <taxon>Eukaryota</taxon>
        <taxon>Discoba</taxon>
        <taxon>Euglenozoa</taxon>
        <taxon>Euglenida</taxon>
        <taxon>Spirocuta</taxon>
        <taxon>Euglenophyceae</taxon>
        <taxon>Eutreptiales</taxon>
        <taxon>Eutreptiaceae</taxon>
        <taxon>Eutreptiella</taxon>
    </lineage>
</organism>
<evidence type="ECO:0000256" key="1">
    <source>
        <dbReference type="PROSITE-ProRule" id="PRU00110"/>
    </source>
</evidence>
<dbReference type="InterPro" id="IPR036641">
    <property type="entry name" value="HPT_dom_sf"/>
</dbReference>
<keyword evidence="1" id="KW-0597">Phosphoprotein</keyword>
<sequence>MGCCDSKADAANGARDPPTNLNTSKEAPGNKSPTRKTTDHDFQLEVNDDVAPAANVANVARDAAKPVESPKVQPKLSKSEPSKRVVETDEKEKFDHGAVYETLVEELGLKNEQVIHVEQALEQTGQDYGFLIELMHAFQNQYAKHKSEIQKGLDTGNWETVALESHSLKGAAANLFIEQMKVVCFYCEKLGKAFRERCDKGETIRPSEVFRVEVALALLQDTFDAFEKGVDAIVATAPP</sequence>
<feature type="region of interest" description="Disordered" evidence="2">
    <location>
        <begin position="60"/>
        <end position="90"/>
    </location>
</feature>
<feature type="modified residue" description="Phosphohistidine" evidence="1">
    <location>
        <position position="166"/>
    </location>
</feature>
<evidence type="ECO:0000256" key="2">
    <source>
        <dbReference type="SAM" id="MobiDB-lite"/>
    </source>
</evidence>
<dbReference type="EMBL" id="HBGA01089331">
    <property type="protein sequence ID" value="CAD9022318.1"/>
    <property type="molecule type" value="Transcribed_RNA"/>
</dbReference>
<dbReference type="Gene3D" id="1.20.120.160">
    <property type="entry name" value="HPT domain"/>
    <property type="match status" value="1"/>
</dbReference>
<reference evidence="4" key="1">
    <citation type="submission" date="2021-01" db="EMBL/GenBank/DDBJ databases">
        <authorList>
            <person name="Corre E."/>
            <person name="Pelletier E."/>
            <person name="Niang G."/>
            <person name="Scheremetjew M."/>
            <person name="Finn R."/>
            <person name="Kale V."/>
            <person name="Holt S."/>
            <person name="Cochrane G."/>
            <person name="Meng A."/>
            <person name="Brown T."/>
            <person name="Cohen L."/>
        </authorList>
    </citation>
    <scope>NUCLEOTIDE SEQUENCE</scope>
    <source>
        <strain evidence="4">NIES-381</strain>
    </source>
</reference>
<feature type="domain" description="HPt" evidence="3">
    <location>
        <begin position="127"/>
        <end position="233"/>
    </location>
</feature>